<keyword evidence="1" id="KW-1133">Transmembrane helix</keyword>
<evidence type="ECO:0000313" key="2">
    <source>
        <dbReference type="Proteomes" id="UP000887577"/>
    </source>
</evidence>
<dbReference type="AlphaFoldDB" id="A0A914YKW7"/>
<evidence type="ECO:0000256" key="1">
    <source>
        <dbReference type="SAM" id="Phobius"/>
    </source>
</evidence>
<reference evidence="3" key="1">
    <citation type="submission" date="2022-11" db="UniProtKB">
        <authorList>
            <consortium name="WormBaseParasite"/>
        </authorList>
    </citation>
    <scope>IDENTIFICATION</scope>
</reference>
<keyword evidence="1" id="KW-0812">Transmembrane</keyword>
<name>A0A914YKW7_9BILA</name>
<sequence length="102" mass="11711">MATLGPITPLIYQILYLIGDSTVDVSIPVLYTLYDLSLIMCEMIFIYSIFKTVYQNKKATSTVSTAYIKQEPQQHVQTALGTYLPTLQTVEDYFVELRNTWM</sequence>
<feature type="transmembrane region" description="Helical" evidence="1">
    <location>
        <begin position="29"/>
        <end position="50"/>
    </location>
</feature>
<protein>
    <submittedName>
        <fullName evidence="3">Uncharacterized protein</fullName>
    </submittedName>
</protein>
<accession>A0A914YKW7</accession>
<proteinExistence type="predicted"/>
<dbReference type="Proteomes" id="UP000887577">
    <property type="component" value="Unplaced"/>
</dbReference>
<keyword evidence="1" id="KW-0472">Membrane</keyword>
<evidence type="ECO:0000313" key="3">
    <source>
        <dbReference type="WBParaSite" id="PSU_v2.g20178.t1"/>
    </source>
</evidence>
<dbReference type="WBParaSite" id="PSU_v2.g20178.t1">
    <property type="protein sequence ID" value="PSU_v2.g20178.t1"/>
    <property type="gene ID" value="PSU_v2.g20178"/>
</dbReference>
<organism evidence="2 3">
    <name type="scientific">Panagrolaimus superbus</name>
    <dbReference type="NCBI Taxonomy" id="310955"/>
    <lineage>
        <taxon>Eukaryota</taxon>
        <taxon>Metazoa</taxon>
        <taxon>Ecdysozoa</taxon>
        <taxon>Nematoda</taxon>
        <taxon>Chromadorea</taxon>
        <taxon>Rhabditida</taxon>
        <taxon>Tylenchina</taxon>
        <taxon>Panagrolaimomorpha</taxon>
        <taxon>Panagrolaimoidea</taxon>
        <taxon>Panagrolaimidae</taxon>
        <taxon>Panagrolaimus</taxon>
    </lineage>
</organism>
<keyword evidence="2" id="KW-1185">Reference proteome</keyword>